<evidence type="ECO:0000313" key="2">
    <source>
        <dbReference type="EMBL" id="KAA3461978.1"/>
    </source>
</evidence>
<accession>A0A5B6UXC7</accession>
<comment type="caution">
    <text evidence="2">The sequence shown here is derived from an EMBL/GenBank/DDBJ whole genome shotgun (WGS) entry which is preliminary data.</text>
</comment>
<dbReference type="Proteomes" id="UP000325315">
    <property type="component" value="Unassembled WGS sequence"/>
</dbReference>
<keyword evidence="3" id="KW-1185">Reference proteome</keyword>
<dbReference type="InterPro" id="IPR056924">
    <property type="entry name" value="SH3_Tf2-1"/>
</dbReference>
<feature type="domain" description="Tf2-1-like SH3-like" evidence="1">
    <location>
        <begin position="123"/>
        <end position="181"/>
    </location>
</feature>
<protein>
    <submittedName>
        <fullName evidence="2">DNA/RNA polymerases superfamily protein</fullName>
    </submittedName>
</protein>
<dbReference type="PANTHER" id="PTHR46148:SF44">
    <property type="entry name" value="GAG-POL POLYPROTEIN"/>
    <property type="match status" value="1"/>
</dbReference>
<dbReference type="EMBL" id="SMMG02000009">
    <property type="protein sequence ID" value="KAA3461978.1"/>
    <property type="molecule type" value="Genomic_DNA"/>
</dbReference>
<dbReference type="SUPFAM" id="SSF53098">
    <property type="entry name" value="Ribonuclease H-like"/>
    <property type="match status" value="1"/>
</dbReference>
<dbReference type="InterPro" id="IPR012337">
    <property type="entry name" value="RNaseH-like_sf"/>
</dbReference>
<dbReference type="Gene3D" id="3.30.420.10">
    <property type="entry name" value="Ribonuclease H-like superfamily/Ribonuclease H"/>
    <property type="match status" value="1"/>
</dbReference>
<name>A0A5B6UXC7_9ROSI</name>
<proteinExistence type="predicted"/>
<organism evidence="2 3">
    <name type="scientific">Gossypium australe</name>
    <dbReference type="NCBI Taxonomy" id="47621"/>
    <lineage>
        <taxon>Eukaryota</taxon>
        <taxon>Viridiplantae</taxon>
        <taxon>Streptophyta</taxon>
        <taxon>Embryophyta</taxon>
        <taxon>Tracheophyta</taxon>
        <taxon>Spermatophyta</taxon>
        <taxon>Magnoliopsida</taxon>
        <taxon>eudicotyledons</taxon>
        <taxon>Gunneridae</taxon>
        <taxon>Pentapetalae</taxon>
        <taxon>rosids</taxon>
        <taxon>malvids</taxon>
        <taxon>Malvales</taxon>
        <taxon>Malvaceae</taxon>
        <taxon>Malvoideae</taxon>
        <taxon>Gossypium</taxon>
    </lineage>
</organism>
<evidence type="ECO:0000313" key="3">
    <source>
        <dbReference type="Proteomes" id="UP000325315"/>
    </source>
</evidence>
<gene>
    <name evidence="2" type="ORF">EPI10_028507</name>
</gene>
<dbReference type="PANTHER" id="PTHR46148">
    <property type="entry name" value="CHROMO DOMAIN-CONTAINING PROTEIN"/>
    <property type="match status" value="1"/>
</dbReference>
<dbReference type="InterPro" id="IPR036397">
    <property type="entry name" value="RNaseH_sf"/>
</dbReference>
<evidence type="ECO:0000259" key="1">
    <source>
        <dbReference type="Pfam" id="PF24626"/>
    </source>
</evidence>
<dbReference type="GO" id="GO:0003676">
    <property type="term" value="F:nucleic acid binding"/>
    <property type="evidence" value="ECO:0007669"/>
    <property type="project" value="InterPro"/>
</dbReference>
<dbReference type="AlphaFoldDB" id="A0A5B6UXC7"/>
<dbReference type="Pfam" id="PF24626">
    <property type="entry name" value="SH3_Tf2-1"/>
    <property type="match status" value="1"/>
</dbReference>
<dbReference type="OrthoDB" id="996762at2759"/>
<reference evidence="3" key="1">
    <citation type="journal article" date="2019" name="Plant Biotechnol. J.">
        <title>Genome sequencing of the Australian wild diploid species Gossypium australe highlights disease resistance and delayed gland morphogenesis.</title>
        <authorList>
            <person name="Cai Y."/>
            <person name="Cai X."/>
            <person name="Wang Q."/>
            <person name="Wang P."/>
            <person name="Zhang Y."/>
            <person name="Cai C."/>
            <person name="Xu Y."/>
            <person name="Wang K."/>
            <person name="Zhou Z."/>
            <person name="Wang C."/>
            <person name="Geng S."/>
            <person name="Li B."/>
            <person name="Dong Q."/>
            <person name="Hou Y."/>
            <person name="Wang H."/>
            <person name="Ai P."/>
            <person name="Liu Z."/>
            <person name="Yi F."/>
            <person name="Sun M."/>
            <person name="An G."/>
            <person name="Cheng J."/>
            <person name="Zhang Y."/>
            <person name="Shi Q."/>
            <person name="Xie Y."/>
            <person name="Shi X."/>
            <person name="Chang Y."/>
            <person name="Huang F."/>
            <person name="Chen Y."/>
            <person name="Hong S."/>
            <person name="Mi L."/>
            <person name="Sun Q."/>
            <person name="Zhang L."/>
            <person name="Zhou B."/>
            <person name="Peng R."/>
            <person name="Zhang X."/>
            <person name="Liu F."/>
        </authorList>
    </citation>
    <scope>NUCLEOTIDE SEQUENCE [LARGE SCALE GENOMIC DNA]</scope>
    <source>
        <strain evidence="3">cv. PA1801</strain>
    </source>
</reference>
<sequence>MSHFWTSMYEALGTRLIFSIAYRTQFDGQSESNCEEHLPLVEFAYNNNSQSSIQMASYEALYGHKCRKPLCWIDLGEKEVLGPNLVHETVNNVKIIRDQLEAASDPQKSYSNLKMRDIEYNIGDQVFLKVSPWKRVLRLNNKGKLSPKFIGLYCIIRRLELPPELDCIHDVFHVSMLRHYRSNPSHVIPIEDIEVRSDLTFEEEPILIINRDVKVLRRKQVLLVKVL</sequence>